<name>A0A848ASH7_9BACT</name>
<feature type="signal peptide" evidence="1">
    <location>
        <begin position="1"/>
        <end position="20"/>
    </location>
</feature>
<proteinExistence type="predicted"/>
<dbReference type="SUPFAM" id="SSF51445">
    <property type="entry name" value="(Trans)glycosidases"/>
    <property type="match status" value="1"/>
</dbReference>
<evidence type="ECO:0000256" key="1">
    <source>
        <dbReference type="SAM" id="SignalP"/>
    </source>
</evidence>
<comment type="caution">
    <text evidence="2">The sequence shown here is derived from an EMBL/GenBank/DDBJ whole genome shotgun (WGS) entry which is preliminary data.</text>
</comment>
<keyword evidence="1" id="KW-0732">Signal</keyword>
<dbReference type="Gene3D" id="2.60.120.260">
    <property type="entry name" value="Galactose-binding domain-like"/>
    <property type="match status" value="1"/>
</dbReference>
<dbReference type="EMBL" id="JABAEW010000010">
    <property type="protein sequence ID" value="NMD86325.1"/>
    <property type="molecule type" value="Genomic_DNA"/>
</dbReference>
<protein>
    <submittedName>
        <fullName evidence="2">Uncharacterized protein</fullName>
    </submittedName>
</protein>
<sequence length="685" mass="77009">MKKTCTLLLAALLNLAAATAAEVWREAEDFTASNWPHRSIYLQKNGGGASGGLILELFTAKKPAGADHYYASYEIEIPADGRYALWAAVSNPASGWASPIAIAVDGQVVWDDPAAMKWKSGAFGAPAPRAVLGWINPGSVELKSGKHRIDFRVTRPRRDSNSYSCFFDGFLLTTSRAVKPRANYRISKLQPEWKKLLAQSGDFRSLQFATEQKLVRALMKEKAPVEGVSDENAAMALKKLLARPLPAPMPKGSIHRIGVHGMEIPLVHKGFQDDKTGRAFELLARAGVDTLRTAELCWHRLGKDAPASFDFENIDYQVEQAGKYGMNFMFTIGYPAAKFNKHPFHLSTFKPEHEALFREYLRLILPRYDRFAQYWEYANEVDAPKVWWRDATPQDYVRDCRILREEMDRLGIRTPVLGISATYSRSAARDKNGEGQEFTRRCLAAGLERYIDGYSLHYTWQMKEQDFVKFFRELSPGTISNKLVNSEESAFSHPSDVIKLMARDLYLHGFESVYCYLARDRMEGASLNRSGFFDIDWRPKLRLLSLAAAADAMKTRDLVRMAEPAEDVEAYLLQNNPAAPAGTPKYAVVLWKNGAAEAMNPDFTPGPTLEPATVHFRDGKVVKAVDWLLDEVPFTTASPQFEITERPLVVYCDELPSWPEVTRSEWLKKHRAYTVAASEAVVPAT</sequence>
<dbReference type="PANTHER" id="PTHR12631:SF10">
    <property type="entry name" value="BETA-XYLOSIDASE-LIKE PROTEIN-RELATED"/>
    <property type="match status" value="1"/>
</dbReference>
<accession>A0A848ASH7</accession>
<evidence type="ECO:0000313" key="3">
    <source>
        <dbReference type="Proteomes" id="UP000576225"/>
    </source>
</evidence>
<dbReference type="InterPro" id="IPR017853">
    <property type="entry name" value="GH"/>
</dbReference>
<dbReference type="Proteomes" id="UP000576225">
    <property type="component" value="Unassembled WGS sequence"/>
</dbReference>
<dbReference type="InterPro" id="IPR051923">
    <property type="entry name" value="Glycosyl_Hydrolase_39"/>
</dbReference>
<evidence type="ECO:0000313" key="2">
    <source>
        <dbReference type="EMBL" id="NMD86325.1"/>
    </source>
</evidence>
<dbReference type="GO" id="GO:0004553">
    <property type="term" value="F:hydrolase activity, hydrolyzing O-glycosyl compounds"/>
    <property type="evidence" value="ECO:0007669"/>
    <property type="project" value="TreeGrafter"/>
</dbReference>
<organism evidence="2 3">
    <name type="scientific">Victivallis vadensis</name>
    <dbReference type="NCBI Taxonomy" id="172901"/>
    <lineage>
        <taxon>Bacteria</taxon>
        <taxon>Pseudomonadati</taxon>
        <taxon>Lentisphaerota</taxon>
        <taxon>Lentisphaeria</taxon>
        <taxon>Victivallales</taxon>
        <taxon>Victivallaceae</taxon>
        <taxon>Victivallis</taxon>
    </lineage>
</organism>
<reference evidence="2 3" key="1">
    <citation type="submission" date="2020-04" db="EMBL/GenBank/DDBJ databases">
        <authorList>
            <person name="Hitch T.C.A."/>
            <person name="Wylensek D."/>
            <person name="Clavel T."/>
        </authorList>
    </citation>
    <scope>NUCLEOTIDE SEQUENCE [LARGE SCALE GENOMIC DNA]</scope>
    <source>
        <strain evidence="2 3">COR2-253-APC-1A</strain>
    </source>
</reference>
<dbReference type="Gene3D" id="3.20.20.80">
    <property type="entry name" value="Glycosidases"/>
    <property type="match status" value="1"/>
</dbReference>
<dbReference type="PANTHER" id="PTHR12631">
    <property type="entry name" value="ALPHA-L-IDURONIDASE"/>
    <property type="match status" value="1"/>
</dbReference>
<dbReference type="RefSeq" id="WP_168962112.1">
    <property type="nucleotide sequence ID" value="NZ_JABAEW010000010.1"/>
</dbReference>
<gene>
    <name evidence="2" type="ORF">HF882_06975</name>
</gene>
<dbReference type="AlphaFoldDB" id="A0A848ASH7"/>
<feature type="chain" id="PRO_5032889449" evidence="1">
    <location>
        <begin position="21"/>
        <end position="685"/>
    </location>
</feature>